<dbReference type="OrthoDB" id="29132at2157"/>
<keyword evidence="2 5" id="KW-0812">Transmembrane</keyword>
<evidence type="ECO:0000256" key="5">
    <source>
        <dbReference type="SAM" id="Phobius"/>
    </source>
</evidence>
<evidence type="ECO:0000256" key="1">
    <source>
        <dbReference type="ARBA" id="ARBA00004141"/>
    </source>
</evidence>
<dbReference type="SUPFAM" id="SSF141322">
    <property type="entry name" value="NfeD domain-like"/>
    <property type="match status" value="1"/>
</dbReference>
<evidence type="ECO:0000256" key="3">
    <source>
        <dbReference type="ARBA" id="ARBA00022989"/>
    </source>
</evidence>
<dbReference type="GO" id="GO:0005886">
    <property type="term" value="C:plasma membrane"/>
    <property type="evidence" value="ECO:0007669"/>
    <property type="project" value="TreeGrafter"/>
</dbReference>
<evidence type="ECO:0000256" key="4">
    <source>
        <dbReference type="ARBA" id="ARBA00023136"/>
    </source>
</evidence>
<dbReference type="PANTHER" id="PTHR33507:SF3">
    <property type="entry name" value="INNER MEMBRANE PROTEIN YBBJ"/>
    <property type="match status" value="1"/>
</dbReference>
<keyword evidence="8" id="KW-1185">Reference proteome</keyword>
<dbReference type="Proteomes" id="UP000077428">
    <property type="component" value="Unassembled WGS sequence"/>
</dbReference>
<keyword evidence="3 5" id="KW-1133">Transmembrane helix</keyword>
<keyword evidence="4 5" id="KW-0472">Membrane</keyword>
<organism evidence="7 8">
    <name type="scientific">Methanobrevibacter oralis</name>
    <dbReference type="NCBI Taxonomy" id="66851"/>
    <lineage>
        <taxon>Archaea</taxon>
        <taxon>Methanobacteriati</taxon>
        <taxon>Methanobacteriota</taxon>
        <taxon>Methanomada group</taxon>
        <taxon>Methanobacteria</taxon>
        <taxon>Methanobacteriales</taxon>
        <taxon>Methanobacteriaceae</taxon>
        <taxon>Methanobrevibacter</taxon>
    </lineage>
</organism>
<dbReference type="InterPro" id="IPR012340">
    <property type="entry name" value="NA-bd_OB-fold"/>
</dbReference>
<comment type="caution">
    <text evidence="7">The sequence shown here is derived from an EMBL/GenBank/DDBJ whole genome shotgun (WGS) entry which is preliminary data.</text>
</comment>
<evidence type="ECO:0000313" key="7">
    <source>
        <dbReference type="EMBL" id="KZX12616.1"/>
    </source>
</evidence>
<accession>A0A166AY12</accession>
<name>A0A166AY12_METOA</name>
<evidence type="ECO:0000256" key="2">
    <source>
        <dbReference type="ARBA" id="ARBA00022692"/>
    </source>
</evidence>
<sequence length="135" mass="15212">MEIFIWIILAITFFLLEVLTGSFILVWFGVSSTVAAILNYFKFDFSTQFGAFIIISVILLVYTKKFAIKVTPEINKKTTAERLIGRNAKVIRKIDDENIIVKVSGEEWSAYAKNNVNVGDTVKVCGIESIKLIVK</sequence>
<dbReference type="STRING" id="66851.MBORA_11000"/>
<protein>
    <recommendedName>
        <fullName evidence="6">NfeD-like C-terminal domain-containing protein</fullName>
    </recommendedName>
</protein>
<feature type="transmembrane region" description="Helical" evidence="5">
    <location>
        <begin position="7"/>
        <end position="30"/>
    </location>
</feature>
<dbReference type="InterPro" id="IPR002810">
    <property type="entry name" value="NfeD-like_C"/>
</dbReference>
<dbReference type="EMBL" id="LWMU01000067">
    <property type="protein sequence ID" value="KZX12616.1"/>
    <property type="molecule type" value="Genomic_DNA"/>
</dbReference>
<evidence type="ECO:0000259" key="6">
    <source>
        <dbReference type="Pfam" id="PF01957"/>
    </source>
</evidence>
<evidence type="ECO:0000313" key="8">
    <source>
        <dbReference type="Proteomes" id="UP000077428"/>
    </source>
</evidence>
<dbReference type="PANTHER" id="PTHR33507">
    <property type="entry name" value="INNER MEMBRANE PROTEIN YBBJ"/>
    <property type="match status" value="1"/>
</dbReference>
<dbReference type="AlphaFoldDB" id="A0A166AY12"/>
<gene>
    <name evidence="7" type="ORF">MBORA_11000</name>
</gene>
<dbReference type="InterPro" id="IPR052165">
    <property type="entry name" value="Membrane_assoc_protease"/>
</dbReference>
<proteinExistence type="predicted"/>
<reference evidence="8" key="1">
    <citation type="journal article" date="2016" name="Genome Announc.">
        <title>Draft Genome Sequences of Methanobrevibacter curvatus DSM11111, Methanobrevibacter cuticularis DSM11139, Methanobrevibacter filiformis DSM11501, and Methanobrevibacter oralis DSM7256.</title>
        <authorList>
            <person name="Poehlein A."/>
            <person name="Seedorf H."/>
        </authorList>
    </citation>
    <scope>NUCLEOTIDE SEQUENCE [LARGE SCALE GENOMIC DNA]</scope>
    <source>
        <strain evidence="8">DSM 7256 / JCM 30027 / ZR</strain>
    </source>
</reference>
<dbReference type="RefSeq" id="WP_042692230.1">
    <property type="nucleotide sequence ID" value="NZ_CABMAB010000004.1"/>
</dbReference>
<feature type="transmembrane region" description="Helical" evidence="5">
    <location>
        <begin position="45"/>
        <end position="62"/>
    </location>
</feature>
<dbReference type="PATRIC" id="fig|66851.6.peg.1204"/>
<dbReference type="Gene3D" id="2.40.50.140">
    <property type="entry name" value="Nucleic acid-binding proteins"/>
    <property type="match status" value="1"/>
</dbReference>
<dbReference type="Pfam" id="PF01957">
    <property type="entry name" value="NfeD"/>
    <property type="match status" value="1"/>
</dbReference>
<feature type="domain" description="NfeD-like C-terminal" evidence="6">
    <location>
        <begin position="80"/>
        <end position="135"/>
    </location>
</feature>
<comment type="subcellular location">
    <subcellularLocation>
        <location evidence="1">Membrane</location>
        <topology evidence="1">Multi-pass membrane protein</topology>
    </subcellularLocation>
</comment>